<dbReference type="EMBL" id="BX548175">
    <property type="protein sequence ID" value="CAX31843.1"/>
    <property type="molecule type" value="Genomic_DNA"/>
</dbReference>
<dbReference type="KEGG" id="pmt:PMT_2324"/>
<feature type="region of interest" description="Disordered" evidence="1">
    <location>
        <begin position="43"/>
        <end position="65"/>
    </location>
</feature>
<sequence>MADPKENEEINEELSTDELKSVSGGTMANPAYEGLGVVIRDNDTMLKGNGPEGSGSGKTLKDWKRENLNYDGNVGMKD</sequence>
<proteinExistence type="predicted"/>
<dbReference type="AlphaFoldDB" id="B9ERF6"/>
<evidence type="ECO:0000313" key="3">
    <source>
        <dbReference type="Proteomes" id="UP000001423"/>
    </source>
</evidence>
<reference evidence="2 3" key="1">
    <citation type="journal article" date="2003" name="Nature">
        <title>Genome divergence in two Prochlorococcus ecotypes reflects oceanic niche differentiation.</title>
        <authorList>
            <person name="Rocap G."/>
            <person name="Larimer F.W."/>
            <person name="Lamerdin J.E."/>
            <person name="Malfatti S."/>
            <person name="Chain P."/>
            <person name="Ahlgren N.A."/>
            <person name="Arellano A."/>
            <person name="Coleman M."/>
            <person name="Hauser L."/>
            <person name="Hess W.R."/>
            <person name="Johnson Z.I."/>
            <person name="Land M.L."/>
            <person name="Lindell D."/>
            <person name="Post A.F."/>
            <person name="Regala W."/>
            <person name="Shah M."/>
            <person name="Shaw S.L."/>
            <person name="Steglich C."/>
            <person name="Sullivan M.B."/>
            <person name="Ting C.S."/>
            <person name="Tolonen A."/>
            <person name="Webb E.A."/>
            <person name="Zinser E.R."/>
            <person name="Chisholm S.W."/>
        </authorList>
    </citation>
    <scope>NUCLEOTIDE SEQUENCE [LARGE SCALE GENOMIC DNA]</scope>
    <source>
        <strain evidence="3">MIT 9313</strain>
    </source>
</reference>
<dbReference type="NCBIfam" id="NF033456">
    <property type="entry name" value="RiPP_CCRG-2"/>
    <property type="match status" value="1"/>
</dbReference>
<name>B9ERF6_PROMM</name>
<dbReference type="NCBIfam" id="TIGR01847">
    <property type="entry name" value="bacteriocin_sig"/>
    <property type="match status" value="1"/>
</dbReference>
<dbReference type="InterPro" id="IPR010133">
    <property type="entry name" value="Bacteriocin_signal_seq"/>
</dbReference>
<dbReference type="RefSeq" id="WP_041384252.1">
    <property type="nucleotide sequence ID" value="NC_005071.1"/>
</dbReference>
<evidence type="ECO:0008006" key="4">
    <source>
        <dbReference type="Google" id="ProtNLM"/>
    </source>
</evidence>
<evidence type="ECO:0000313" key="2">
    <source>
        <dbReference type="EMBL" id="CAX31843.1"/>
    </source>
</evidence>
<evidence type="ECO:0000256" key="1">
    <source>
        <dbReference type="SAM" id="MobiDB-lite"/>
    </source>
</evidence>
<protein>
    <recommendedName>
        <fullName evidence="4">Bacteriocin-type signal sequence</fullName>
    </recommendedName>
</protein>
<accession>B9ERF6</accession>
<feature type="region of interest" description="Disordered" evidence="1">
    <location>
        <begin position="1"/>
        <end position="30"/>
    </location>
</feature>
<gene>
    <name evidence="2" type="ordered locus">PMT_2324</name>
</gene>
<dbReference type="HOGENOM" id="CLU_171809_0_0_3"/>
<organism evidence="2 3">
    <name type="scientific">Prochlorococcus marinus (strain MIT 9313)</name>
    <dbReference type="NCBI Taxonomy" id="74547"/>
    <lineage>
        <taxon>Bacteria</taxon>
        <taxon>Bacillati</taxon>
        <taxon>Cyanobacteriota</taxon>
        <taxon>Cyanophyceae</taxon>
        <taxon>Synechococcales</taxon>
        <taxon>Prochlorococcaceae</taxon>
        <taxon>Prochlorococcus</taxon>
    </lineage>
</organism>
<dbReference type="Proteomes" id="UP000001423">
    <property type="component" value="Chromosome"/>
</dbReference>
<keyword evidence="3" id="KW-1185">Reference proteome</keyword>